<proteinExistence type="predicted"/>
<sequence length="191" mass="21231">MWKSVFLGLYLHLSLGKKFEAKHVLGVTCYEFTNDKKSFTKILCSYQCCGSETNQYCCGTSSYTGATLNTTAVIVIASVISLVVGSLFIIGVVICFIKKLYCFQKRTVRPETACRMSTIGNQVNIVSSTPQTASPVYPSCPIALHSVDQEYRLPPYNYQDQAYLGREPDVVLPPPSYEEAVNLQVKRLNSL</sequence>
<keyword evidence="1" id="KW-1133">Transmembrane helix</keyword>
<dbReference type="Proteomes" id="UP001233172">
    <property type="component" value="Unassembled WGS sequence"/>
</dbReference>
<feature type="chain" id="PRO_5041912142" description="Vesicular, overexpressed in cancer, prosurvival protein 1" evidence="2">
    <location>
        <begin position="17"/>
        <end position="191"/>
    </location>
</feature>
<accession>A0AAD8B5T0</accession>
<dbReference type="EMBL" id="JASAOG010000136">
    <property type="protein sequence ID" value="KAK0048551.1"/>
    <property type="molecule type" value="Genomic_DNA"/>
</dbReference>
<keyword evidence="4" id="KW-1185">Reference proteome</keyword>
<feature type="signal peptide" evidence="2">
    <location>
        <begin position="1"/>
        <end position="16"/>
    </location>
</feature>
<comment type="caution">
    <text evidence="3">The sequence shown here is derived from an EMBL/GenBank/DDBJ whole genome shotgun (WGS) entry which is preliminary data.</text>
</comment>
<evidence type="ECO:0000313" key="3">
    <source>
        <dbReference type="EMBL" id="KAK0048551.1"/>
    </source>
</evidence>
<evidence type="ECO:0000256" key="2">
    <source>
        <dbReference type="SAM" id="SignalP"/>
    </source>
</evidence>
<dbReference type="AlphaFoldDB" id="A0AAD8B5T0"/>
<evidence type="ECO:0000313" key="4">
    <source>
        <dbReference type="Proteomes" id="UP001233172"/>
    </source>
</evidence>
<reference evidence="3" key="2">
    <citation type="submission" date="2023-04" db="EMBL/GenBank/DDBJ databases">
        <authorList>
            <person name="Bu L."/>
            <person name="Lu L."/>
            <person name="Laidemitt M.R."/>
            <person name="Zhang S.M."/>
            <person name="Mutuku M."/>
            <person name="Mkoji G."/>
            <person name="Steinauer M."/>
            <person name="Loker E.S."/>
        </authorList>
    </citation>
    <scope>NUCLEOTIDE SEQUENCE</scope>
    <source>
        <strain evidence="3">KasaAsao</strain>
        <tissue evidence="3">Whole Snail</tissue>
    </source>
</reference>
<evidence type="ECO:0000256" key="1">
    <source>
        <dbReference type="SAM" id="Phobius"/>
    </source>
</evidence>
<evidence type="ECO:0008006" key="5">
    <source>
        <dbReference type="Google" id="ProtNLM"/>
    </source>
</evidence>
<gene>
    <name evidence="3" type="ORF">Bpfe_021994</name>
</gene>
<organism evidence="3 4">
    <name type="scientific">Biomphalaria pfeifferi</name>
    <name type="common">Bloodfluke planorb</name>
    <name type="synonym">Freshwater snail</name>
    <dbReference type="NCBI Taxonomy" id="112525"/>
    <lineage>
        <taxon>Eukaryota</taxon>
        <taxon>Metazoa</taxon>
        <taxon>Spiralia</taxon>
        <taxon>Lophotrochozoa</taxon>
        <taxon>Mollusca</taxon>
        <taxon>Gastropoda</taxon>
        <taxon>Heterobranchia</taxon>
        <taxon>Euthyneura</taxon>
        <taxon>Panpulmonata</taxon>
        <taxon>Hygrophila</taxon>
        <taxon>Lymnaeoidea</taxon>
        <taxon>Planorbidae</taxon>
        <taxon>Biomphalaria</taxon>
    </lineage>
</organism>
<reference evidence="3" key="1">
    <citation type="journal article" date="2023" name="PLoS Negl. Trop. Dis.">
        <title>A genome sequence for Biomphalaria pfeifferi, the major vector snail for the human-infecting parasite Schistosoma mansoni.</title>
        <authorList>
            <person name="Bu L."/>
            <person name="Lu L."/>
            <person name="Laidemitt M.R."/>
            <person name="Zhang S.M."/>
            <person name="Mutuku M."/>
            <person name="Mkoji G."/>
            <person name="Steinauer M."/>
            <person name="Loker E.S."/>
        </authorList>
    </citation>
    <scope>NUCLEOTIDE SEQUENCE</scope>
    <source>
        <strain evidence="3">KasaAsao</strain>
    </source>
</reference>
<name>A0AAD8B5T0_BIOPF</name>
<keyword evidence="2" id="KW-0732">Signal</keyword>
<keyword evidence="1" id="KW-0812">Transmembrane</keyword>
<feature type="transmembrane region" description="Helical" evidence="1">
    <location>
        <begin position="72"/>
        <end position="97"/>
    </location>
</feature>
<keyword evidence="1" id="KW-0472">Membrane</keyword>
<protein>
    <recommendedName>
        <fullName evidence="5">Vesicular, overexpressed in cancer, prosurvival protein 1</fullName>
    </recommendedName>
</protein>